<dbReference type="GO" id="GO:0009116">
    <property type="term" value="P:nucleoside metabolic process"/>
    <property type="evidence" value="ECO:0007669"/>
    <property type="project" value="InterPro"/>
</dbReference>
<evidence type="ECO:0000259" key="2">
    <source>
        <dbReference type="Pfam" id="PF17106"/>
    </source>
</evidence>
<dbReference type="AlphaFoldDB" id="A0A7H8R845"/>
<proteinExistence type="predicted"/>
<feature type="domain" description="Nucleoside phosphorylase" evidence="1">
    <location>
        <begin position="10"/>
        <end position="290"/>
    </location>
</feature>
<accession>A0A7H8R845</accession>
<gene>
    <name evidence="3" type="ORF">TRUGW13939_09725</name>
</gene>
<keyword evidence="4" id="KW-1185">Reference proteome</keyword>
<organism evidence="3 4">
    <name type="scientific">Talaromyces rugulosus</name>
    <name type="common">Penicillium rugulosum</name>
    <dbReference type="NCBI Taxonomy" id="121627"/>
    <lineage>
        <taxon>Eukaryota</taxon>
        <taxon>Fungi</taxon>
        <taxon>Dikarya</taxon>
        <taxon>Ascomycota</taxon>
        <taxon>Pezizomycotina</taxon>
        <taxon>Eurotiomycetes</taxon>
        <taxon>Eurotiomycetidae</taxon>
        <taxon>Eurotiales</taxon>
        <taxon>Trichocomaceae</taxon>
        <taxon>Talaromyces</taxon>
        <taxon>Talaromyces sect. Islandici</taxon>
    </lineage>
</organism>
<dbReference type="Proteomes" id="UP000509510">
    <property type="component" value="Chromosome V"/>
</dbReference>
<dbReference type="InterPro" id="IPR035994">
    <property type="entry name" value="Nucleoside_phosphorylase_sf"/>
</dbReference>
<dbReference type="InterPro" id="IPR000845">
    <property type="entry name" value="Nucleoside_phosphorylase_d"/>
</dbReference>
<dbReference type="Gene3D" id="3.40.50.1580">
    <property type="entry name" value="Nucleoside phosphorylase domain"/>
    <property type="match status" value="1"/>
</dbReference>
<dbReference type="InterPro" id="IPR031353">
    <property type="entry name" value="NACHT_sigma"/>
</dbReference>
<evidence type="ECO:0000313" key="4">
    <source>
        <dbReference type="Proteomes" id="UP000509510"/>
    </source>
</evidence>
<dbReference type="GeneID" id="55997208"/>
<name>A0A7H8R845_TALRU</name>
<dbReference type="GO" id="GO:0003824">
    <property type="term" value="F:catalytic activity"/>
    <property type="evidence" value="ECO:0007669"/>
    <property type="project" value="InterPro"/>
</dbReference>
<feature type="domain" description="NACHT-NTPase sigma" evidence="2">
    <location>
        <begin position="342"/>
        <end position="381"/>
    </location>
</feature>
<dbReference type="EMBL" id="CP055902">
    <property type="protein sequence ID" value="QKX62564.1"/>
    <property type="molecule type" value="Genomic_DNA"/>
</dbReference>
<dbReference type="Pfam" id="PF01048">
    <property type="entry name" value="PNP_UDP_1"/>
    <property type="match status" value="1"/>
</dbReference>
<dbReference type="RefSeq" id="XP_035348738.1">
    <property type="nucleotide sequence ID" value="XM_035492845.1"/>
</dbReference>
<reference evidence="4" key="1">
    <citation type="submission" date="2020-06" db="EMBL/GenBank/DDBJ databases">
        <title>A chromosome-scale genome assembly of Talaromyces rugulosus W13939.</title>
        <authorList>
            <person name="Wang B."/>
            <person name="Guo L."/>
            <person name="Ye K."/>
            <person name="Wang L."/>
        </authorList>
    </citation>
    <scope>NUCLEOTIDE SEQUENCE [LARGE SCALE GENOMIC DNA]</scope>
    <source>
        <strain evidence="4">W13939</strain>
    </source>
</reference>
<evidence type="ECO:0008006" key="5">
    <source>
        <dbReference type="Google" id="ProtNLM"/>
    </source>
</evidence>
<dbReference type="SUPFAM" id="SSF53167">
    <property type="entry name" value="Purine and uridine phosphorylases"/>
    <property type="match status" value="1"/>
</dbReference>
<dbReference type="PANTHER" id="PTHR46082">
    <property type="entry name" value="ATP/GTP-BINDING PROTEIN-RELATED"/>
    <property type="match status" value="1"/>
</dbReference>
<evidence type="ECO:0000259" key="1">
    <source>
        <dbReference type="Pfam" id="PF01048"/>
    </source>
</evidence>
<dbReference type="InterPro" id="IPR053137">
    <property type="entry name" value="NLR-like"/>
</dbReference>
<sequence length="390" mass="42959">MAPLTHDDYTIAWICALPLEMAAAKVMLDELHQPLSKPSTDPNVYVLGKLNGHLVVIACLPIGIYGTVSAATVISHLTSTFCRIQFALMVGIGGGVPSRTDDIRLGDVVVSKPTGKYSGVIQYDYGKTLQGRHFEQTGMLNYPPPRLLTHIAQLQADQMTRKDNALSTIIQDVLERNPDMKEHFTSPSQHTDYLFQSSYHHVYRESNCAKCNKEHLVSRRPRDTKAPHVHYGLIASGDQVMKDSETRDRLAHQLGILCFEMEAAGLMNQLPTLVIRGICDYCDSHKQKQWQGYSALSAAAYAKVLLTAVPVYSSDIDDVKSDEKARIKSNSAVQFHEPATLSFNNYASGLQFNTSEGTQNNNTGNGNQFSGASLSGPVHFGCLHPVPRDI</sequence>
<dbReference type="KEGG" id="trg:TRUGW13939_09725"/>
<dbReference type="CDD" id="cd09008">
    <property type="entry name" value="MTAN"/>
    <property type="match status" value="1"/>
</dbReference>
<protein>
    <recommendedName>
        <fullName evidence="5">Nucleoside phosphorylase domain-containing protein</fullName>
    </recommendedName>
</protein>
<dbReference type="OrthoDB" id="1577640at2759"/>
<dbReference type="PANTHER" id="PTHR46082:SF11">
    <property type="entry name" value="AAA+ ATPASE DOMAIN-CONTAINING PROTEIN-RELATED"/>
    <property type="match status" value="1"/>
</dbReference>
<evidence type="ECO:0000313" key="3">
    <source>
        <dbReference type="EMBL" id="QKX62564.1"/>
    </source>
</evidence>
<dbReference type="Pfam" id="PF17106">
    <property type="entry name" value="NACHT_sigma"/>
    <property type="match status" value="1"/>
</dbReference>